<dbReference type="EMBL" id="JAYMGW010000047">
    <property type="protein sequence ID" value="MEC4266987.1"/>
    <property type="molecule type" value="Genomic_DNA"/>
</dbReference>
<reference evidence="1 2" key="1">
    <citation type="submission" date="2024-01" db="EMBL/GenBank/DDBJ databases">
        <title>The strains designed SYSU M86414 and SYSU M84420 isolated from the marine sediment in San Sha City (Hainan Province, China).</title>
        <authorList>
            <person name="Guo D."/>
        </authorList>
    </citation>
    <scope>NUCLEOTIDE SEQUENCE [LARGE SCALE GENOMIC DNA]</scope>
    <source>
        <strain evidence="1 2">SYSU M84420</strain>
    </source>
</reference>
<evidence type="ECO:0000313" key="1">
    <source>
        <dbReference type="EMBL" id="MEC4266987.1"/>
    </source>
</evidence>
<feature type="non-terminal residue" evidence="1">
    <location>
        <position position="83"/>
    </location>
</feature>
<dbReference type="Proteomes" id="UP001355298">
    <property type="component" value="Unassembled WGS sequence"/>
</dbReference>
<dbReference type="RefSeq" id="WP_326407902.1">
    <property type="nucleotide sequence ID" value="NZ_JAYMGW010000047.1"/>
</dbReference>
<name>A0ABU6IV45_9FLAO</name>
<protein>
    <submittedName>
        <fullName evidence="1">Uncharacterized protein</fullName>
    </submittedName>
</protein>
<keyword evidence="2" id="KW-1185">Reference proteome</keyword>
<organism evidence="1 2">
    <name type="scientific">Flagellimonas halotolerans</name>
    <dbReference type="NCBI Taxonomy" id="3112164"/>
    <lineage>
        <taxon>Bacteria</taxon>
        <taxon>Pseudomonadati</taxon>
        <taxon>Bacteroidota</taxon>
        <taxon>Flavobacteriia</taxon>
        <taxon>Flavobacteriales</taxon>
        <taxon>Flavobacteriaceae</taxon>
        <taxon>Flagellimonas</taxon>
    </lineage>
</organism>
<accession>A0ABU6IV45</accession>
<evidence type="ECO:0000313" key="2">
    <source>
        <dbReference type="Proteomes" id="UP001355298"/>
    </source>
</evidence>
<proteinExistence type="predicted"/>
<comment type="caution">
    <text evidence="1">The sequence shown here is derived from an EMBL/GenBank/DDBJ whole genome shotgun (WGS) entry which is preliminary data.</text>
</comment>
<gene>
    <name evidence="1" type="ORF">VOP03_16695</name>
</gene>
<sequence>MNDLASQIDDQSGRLVHDNRAVLDEIQERIVSSLLEAQEGIADVTRSVQARIWADSERLERRLDDKAGAHVEQVTGATKDAVS</sequence>